<name>I7MAW8_TETTS</name>
<sequence length="420" mass="49689">MDSQKSQEYLKLFTRARQYLIKDSQNQNNKLIQSTFKCRDLVSWIQQQTKYPLKEIIKDINENLFNPTQYQQTIYILDTSKPVFSNNSESARFIQEEFEMHANNSLVLNITQDSRNQQRFFFEEGYEQDIYMEDPTKLIHDIRIIIQDLKAQALSDDGSLVDYQKISKSDIFNTQFINLICKLPFIKTQILRNNEEAKVSFFLNLYNILNIHSIIEQSKSNQAYQMSAAERADFYNKYKYNIAGQNYTLNDIEHGILRANDNFGNSKFKTFCLILQGKSLSDKSKPRFQQHDARNKLCCQKTDFRIHFCLNCGAKSCPPIRVYDPENLHEQIELSTKSFIEQNVEILEIRQIKSYKINLSMLFKWYKGDFAPNEQAILQLLCQYLSEQKKQTLSNILQKKIKYQINYLSYDWTVNNFNKN</sequence>
<protein>
    <submittedName>
        <fullName evidence="2">Glycoside hydrolase-like protein, putative</fullName>
    </submittedName>
</protein>
<dbReference type="HOGENOM" id="CLU_054137_0_0_1"/>
<accession>I7MAW8</accession>
<gene>
    <name evidence="2" type="ORF">TTHERM_00329740</name>
</gene>
<dbReference type="InParanoid" id="I7MAW8"/>
<dbReference type="GeneID" id="7836715"/>
<evidence type="ECO:0000313" key="3">
    <source>
        <dbReference type="Proteomes" id="UP000009168"/>
    </source>
</evidence>
<evidence type="ECO:0000313" key="2">
    <source>
        <dbReference type="EMBL" id="EAS06294.1"/>
    </source>
</evidence>
<reference evidence="3" key="1">
    <citation type="journal article" date="2006" name="PLoS Biol.">
        <title>Macronuclear genome sequence of the ciliate Tetrahymena thermophila, a model eukaryote.</title>
        <authorList>
            <person name="Eisen J.A."/>
            <person name="Coyne R.S."/>
            <person name="Wu M."/>
            <person name="Wu D."/>
            <person name="Thiagarajan M."/>
            <person name="Wortman J.R."/>
            <person name="Badger J.H."/>
            <person name="Ren Q."/>
            <person name="Amedeo P."/>
            <person name="Jones K.M."/>
            <person name="Tallon L.J."/>
            <person name="Delcher A.L."/>
            <person name="Salzberg S.L."/>
            <person name="Silva J.C."/>
            <person name="Haas B.J."/>
            <person name="Majoros W.H."/>
            <person name="Farzad M."/>
            <person name="Carlton J.M."/>
            <person name="Smith R.K. Jr."/>
            <person name="Garg J."/>
            <person name="Pearlman R.E."/>
            <person name="Karrer K.M."/>
            <person name="Sun L."/>
            <person name="Manning G."/>
            <person name="Elde N.C."/>
            <person name="Turkewitz A.P."/>
            <person name="Asai D.J."/>
            <person name="Wilkes D.E."/>
            <person name="Wang Y."/>
            <person name="Cai H."/>
            <person name="Collins K."/>
            <person name="Stewart B.A."/>
            <person name="Lee S.R."/>
            <person name="Wilamowska K."/>
            <person name="Weinberg Z."/>
            <person name="Ruzzo W.L."/>
            <person name="Wloga D."/>
            <person name="Gaertig J."/>
            <person name="Frankel J."/>
            <person name="Tsao C.-C."/>
            <person name="Gorovsky M.A."/>
            <person name="Keeling P.J."/>
            <person name="Waller R.F."/>
            <person name="Patron N.J."/>
            <person name="Cherry J.M."/>
            <person name="Stover N.A."/>
            <person name="Krieger C.J."/>
            <person name="del Toro C."/>
            <person name="Ryder H.F."/>
            <person name="Williamson S.C."/>
            <person name="Barbeau R.A."/>
            <person name="Hamilton E.P."/>
            <person name="Orias E."/>
        </authorList>
    </citation>
    <scope>NUCLEOTIDE SEQUENCE [LARGE SCALE GENOMIC DNA]</scope>
    <source>
        <strain evidence="3">SB210</strain>
    </source>
</reference>
<dbReference type="InterPro" id="IPR006869">
    <property type="entry name" value="DUF547"/>
</dbReference>
<dbReference type="OMA" id="EFEMHAN"/>
<keyword evidence="2" id="KW-0378">Hydrolase</keyword>
<dbReference type="EMBL" id="GG662299">
    <property type="protein sequence ID" value="EAS06294.1"/>
    <property type="molecule type" value="Genomic_DNA"/>
</dbReference>
<dbReference type="AlphaFoldDB" id="I7MAW8"/>
<dbReference type="Pfam" id="PF04784">
    <property type="entry name" value="DUF547"/>
    <property type="match status" value="1"/>
</dbReference>
<keyword evidence="3" id="KW-1185">Reference proteome</keyword>
<dbReference type="PANTHER" id="PTHR46361:SF3">
    <property type="entry name" value="ELECTRON CARRIER_ PROTEIN DISULFIDE OXIDOREDUCTASE"/>
    <property type="match status" value="1"/>
</dbReference>
<dbReference type="STRING" id="312017.I7MAW8"/>
<dbReference type="RefSeq" id="XP_001026539.1">
    <property type="nucleotide sequence ID" value="XM_001026539.3"/>
</dbReference>
<dbReference type="PANTHER" id="PTHR46361">
    <property type="entry name" value="ELECTRON CARRIER/ PROTEIN DISULFIDE OXIDOREDUCTASE"/>
    <property type="match status" value="1"/>
</dbReference>
<dbReference type="Proteomes" id="UP000009168">
    <property type="component" value="Unassembled WGS sequence"/>
</dbReference>
<organism evidence="2 3">
    <name type="scientific">Tetrahymena thermophila (strain SB210)</name>
    <dbReference type="NCBI Taxonomy" id="312017"/>
    <lineage>
        <taxon>Eukaryota</taxon>
        <taxon>Sar</taxon>
        <taxon>Alveolata</taxon>
        <taxon>Ciliophora</taxon>
        <taxon>Intramacronucleata</taxon>
        <taxon>Oligohymenophorea</taxon>
        <taxon>Hymenostomatida</taxon>
        <taxon>Tetrahymenina</taxon>
        <taxon>Tetrahymenidae</taxon>
        <taxon>Tetrahymena</taxon>
    </lineage>
</organism>
<dbReference type="GO" id="GO:0016787">
    <property type="term" value="F:hydrolase activity"/>
    <property type="evidence" value="ECO:0007669"/>
    <property type="project" value="UniProtKB-KW"/>
</dbReference>
<dbReference type="KEGG" id="tet:TTHERM_00329740"/>
<dbReference type="eggNOG" id="ENOG502QS72">
    <property type="taxonomic scope" value="Eukaryota"/>
</dbReference>
<dbReference type="OrthoDB" id="438187at2759"/>
<proteinExistence type="predicted"/>
<evidence type="ECO:0000259" key="1">
    <source>
        <dbReference type="Pfam" id="PF04784"/>
    </source>
</evidence>
<feature type="domain" description="DUF547" evidence="1">
    <location>
        <begin position="194"/>
        <end position="340"/>
    </location>
</feature>